<evidence type="ECO:0000256" key="1">
    <source>
        <dbReference type="SAM" id="SignalP"/>
    </source>
</evidence>
<dbReference type="Pfam" id="PF07589">
    <property type="entry name" value="PEP-CTERM"/>
    <property type="match status" value="1"/>
</dbReference>
<dbReference type="Proteomes" id="UP001159370">
    <property type="component" value="Unassembled WGS sequence"/>
</dbReference>
<dbReference type="AlphaFoldDB" id="A0AA43H1L7"/>
<dbReference type="GeneID" id="83686898"/>
<dbReference type="RefSeq" id="WP_280652026.1">
    <property type="nucleotide sequence ID" value="NZ_JANQDL010000099.1"/>
</dbReference>
<protein>
    <submittedName>
        <fullName evidence="3">PEP-CTERM sorting domain-containing protein</fullName>
    </submittedName>
</protein>
<accession>A0AA43H1L7</accession>
<evidence type="ECO:0000259" key="2">
    <source>
        <dbReference type="Pfam" id="PF07589"/>
    </source>
</evidence>
<sequence length="266" mass="28627">MEQYLRFFKPLLLLVTPVLASSVLVTSPSQAATFALSQGELVFTEFSQSPTNTFTDTNSNAIVVSDNGNVFTEADAIASFGGTPTEALNFSSSIAEGENTGYLGLAESETTIRGIFDIETDTLFSFDFTSDLSLATSVDNPGLESSTASGELLFALFDVNENTVLDSFKLAGDLTTNGQKNFIGYEQEGNVTLTNADTDYDFVGNQKFATGYADGYVQRYFSQPTTLALIQMKSNQVMVSTPEPTTIVSLLISTGLIGVAFRRKKI</sequence>
<proteinExistence type="predicted"/>
<gene>
    <name evidence="3" type="ORF">NWP23_15260</name>
</gene>
<evidence type="ECO:0000313" key="3">
    <source>
        <dbReference type="EMBL" id="MDH6065088.1"/>
    </source>
</evidence>
<feature type="domain" description="Ice-binding protein C-terminal" evidence="2">
    <location>
        <begin position="240"/>
        <end position="264"/>
    </location>
</feature>
<dbReference type="EMBL" id="JANQDL010000099">
    <property type="protein sequence ID" value="MDH6065088.1"/>
    <property type="molecule type" value="Genomic_DNA"/>
</dbReference>
<organism evidence="3 4">
    <name type="scientific">Umezakia ovalisporum FSS-62</name>
    <dbReference type="NCBI Taxonomy" id="2971776"/>
    <lineage>
        <taxon>Bacteria</taxon>
        <taxon>Bacillati</taxon>
        <taxon>Cyanobacteriota</taxon>
        <taxon>Cyanophyceae</taxon>
        <taxon>Nostocales</taxon>
        <taxon>Nodulariaceae</taxon>
        <taxon>Umezakia</taxon>
    </lineage>
</organism>
<reference evidence="3 4" key="1">
    <citation type="journal article" date="2023" name="J. Phycol.">
        <title>Chrysosporum ovalisporum is synonymous with the true-branching cyanobacterium Umezakia natans (Nostocales/Aphanizomenonaceae).</title>
        <authorList>
            <person name="McGregor G.B."/>
            <person name="Sendall B.C."/>
            <person name="Niiyama Y."/>
            <person name="Tuji A."/>
            <person name="Willis A."/>
        </authorList>
    </citation>
    <scope>NUCLEOTIDE SEQUENCE [LARGE SCALE GENOMIC DNA]</scope>
    <source>
        <strain evidence="3 4">FSS-62</strain>
    </source>
</reference>
<dbReference type="NCBIfam" id="TIGR02595">
    <property type="entry name" value="PEP_CTERM"/>
    <property type="match status" value="1"/>
</dbReference>
<dbReference type="InterPro" id="IPR013424">
    <property type="entry name" value="Ice-binding_C"/>
</dbReference>
<evidence type="ECO:0000313" key="4">
    <source>
        <dbReference type="Proteomes" id="UP001159370"/>
    </source>
</evidence>
<feature type="signal peptide" evidence="1">
    <location>
        <begin position="1"/>
        <end position="20"/>
    </location>
</feature>
<keyword evidence="1" id="KW-0732">Signal</keyword>
<comment type="caution">
    <text evidence="3">The sequence shown here is derived from an EMBL/GenBank/DDBJ whole genome shotgun (WGS) entry which is preliminary data.</text>
</comment>
<name>A0AA43H1L7_9CYAN</name>
<feature type="chain" id="PRO_5041333770" evidence="1">
    <location>
        <begin position="21"/>
        <end position="266"/>
    </location>
</feature>